<dbReference type="Proteomes" id="UP000260925">
    <property type="component" value="Unassembled WGS sequence"/>
</dbReference>
<name>A0A3B9QVD3_9CORY</name>
<dbReference type="PANTHER" id="PTHR34595">
    <property type="entry name" value="BLR5612 PROTEIN"/>
    <property type="match status" value="1"/>
</dbReference>
<sequence>QPAWTSHLDGTDRHVDLRIFSLMDTTGTTTVPVGLTRVAPAGSMIVNSSRGGGGRDTWIVYR</sequence>
<feature type="non-terminal residue" evidence="1">
    <location>
        <position position="1"/>
    </location>
</feature>
<organism evidence="1 2">
    <name type="scientific">Corynebacterium variabile</name>
    <dbReference type="NCBI Taxonomy" id="1727"/>
    <lineage>
        <taxon>Bacteria</taxon>
        <taxon>Bacillati</taxon>
        <taxon>Actinomycetota</taxon>
        <taxon>Actinomycetes</taxon>
        <taxon>Mycobacteriales</taxon>
        <taxon>Corynebacteriaceae</taxon>
        <taxon>Corynebacterium</taxon>
    </lineage>
</organism>
<evidence type="ECO:0000313" key="1">
    <source>
        <dbReference type="EMBL" id="HAF72883.1"/>
    </source>
</evidence>
<reference evidence="1 2" key="1">
    <citation type="journal article" date="2018" name="Nat. Biotechnol.">
        <title>A standardized bacterial taxonomy based on genome phylogeny substantially revises the tree of life.</title>
        <authorList>
            <person name="Parks D.H."/>
            <person name="Chuvochina M."/>
            <person name="Waite D.W."/>
            <person name="Rinke C."/>
            <person name="Skarshewski A."/>
            <person name="Chaumeil P.A."/>
            <person name="Hugenholtz P."/>
        </authorList>
    </citation>
    <scope>NUCLEOTIDE SEQUENCE [LARGE SCALE GENOMIC DNA]</scope>
    <source>
        <strain evidence="1">UBA9851</strain>
    </source>
</reference>
<comment type="caution">
    <text evidence="1">The sequence shown here is derived from an EMBL/GenBank/DDBJ whole genome shotgun (WGS) entry which is preliminary data.</text>
</comment>
<dbReference type="AlphaFoldDB" id="A0A3B9QVD3"/>
<proteinExistence type="predicted"/>
<dbReference type="InterPro" id="IPR051680">
    <property type="entry name" value="ATP-dep_Glu-Cys_Ligase-2"/>
</dbReference>
<dbReference type="EMBL" id="DMDD01000203">
    <property type="protein sequence ID" value="HAF72883.1"/>
    <property type="molecule type" value="Genomic_DNA"/>
</dbReference>
<evidence type="ECO:0000313" key="2">
    <source>
        <dbReference type="Proteomes" id="UP000260925"/>
    </source>
</evidence>
<protein>
    <submittedName>
        <fullName evidence="1">Uncharacterized protein</fullName>
    </submittedName>
</protein>
<gene>
    <name evidence="1" type="ORF">DCL06_08590</name>
</gene>
<accession>A0A3B9QVD3</accession>
<dbReference type="PANTHER" id="PTHR34595:SF7">
    <property type="entry name" value="SLL1039 PROTEIN"/>
    <property type="match status" value="1"/>
</dbReference>